<dbReference type="InParanoid" id="A0A084Q9B3"/>
<sequence>MGLVPEAAGVLGELESSAWSESVTTEIFSEGGQQVTRISNRNFIKVSGVASGDYATSVTASVGPTNNSEEFDLPIGSVEEALAGTVTLPGTAG</sequence>
<reference evidence="1 2" key="1">
    <citation type="journal article" date="2014" name="BMC Genomics">
        <title>Comparative genome sequencing reveals chemotype-specific gene clusters in the toxigenic black mold Stachybotrys.</title>
        <authorList>
            <person name="Semeiks J."/>
            <person name="Borek D."/>
            <person name="Otwinowski Z."/>
            <person name="Grishin N.V."/>
        </authorList>
    </citation>
    <scope>NUCLEOTIDE SEQUENCE [LARGE SCALE GENOMIC DNA]</scope>
    <source>
        <strain evidence="1 2">IBT 40285</strain>
    </source>
</reference>
<dbReference type="Gene3D" id="2.60.120.260">
    <property type="entry name" value="Galactose-binding domain-like"/>
    <property type="match status" value="1"/>
</dbReference>
<dbReference type="EMBL" id="KL660914">
    <property type="protein sequence ID" value="KFA60548.1"/>
    <property type="molecule type" value="Genomic_DNA"/>
</dbReference>
<dbReference type="SUPFAM" id="SSF49785">
    <property type="entry name" value="Galactose-binding domain-like"/>
    <property type="match status" value="1"/>
</dbReference>
<dbReference type="Proteomes" id="UP000028524">
    <property type="component" value="Unassembled WGS sequence"/>
</dbReference>
<accession>A0A084Q9B3</accession>
<dbReference type="CDD" id="cd04084">
    <property type="entry name" value="CBM6_xylanase-like"/>
    <property type="match status" value="1"/>
</dbReference>
<evidence type="ECO:0000313" key="1">
    <source>
        <dbReference type="EMBL" id="KFA60548.1"/>
    </source>
</evidence>
<dbReference type="HOGENOM" id="CLU_172735_0_0_1"/>
<organism evidence="1 2">
    <name type="scientific">Stachybotrys chlorohalonatus (strain IBT 40285)</name>
    <dbReference type="NCBI Taxonomy" id="1283841"/>
    <lineage>
        <taxon>Eukaryota</taxon>
        <taxon>Fungi</taxon>
        <taxon>Dikarya</taxon>
        <taxon>Ascomycota</taxon>
        <taxon>Pezizomycotina</taxon>
        <taxon>Sordariomycetes</taxon>
        <taxon>Hypocreomycetidae</taxon>
        <taxon>Hypocreales</taxon>
        <taxon>Stachybotryaceae</taxon>
        <taxon>Stachybotrys</taxon>
    </lineage>
</organism>
<keyword evidence="2" id="KW-1185">Reference proteome</keyword>
<name>A0A084Q9B3_STAC4</name>
<evidence type="ECO:0000313" key="2">
    <source>
        <dbReference type="Proteomes" id="UP000028524"/>
    </source>
</evidence>
<dbReference type="InterPro" id="IPR008979">
    <property type="entry name" value="Galactose-bd-like_sf"/>
</dbReference>
<gene>
    <name evidence="1" type="ORF">S40285_07962</name>
</gene>
<protein>
    <submittedName>
        <fullName evidence="1">Uncharacterized protein</fullName>
    </submittedName>
</protein>
<dbReference type="OrthoDB" id="10420270at2759"/>
<dbReference type="AlphaFoldDB" id="A0A084Q9B3"/>
<proteinExistence type="predicted"/>